<proteinExistence type="predicted"/>
<evidence type="ECO:0008006" key="3">
    <source>
        <dbReference type="Google" id="ProtNLM"/>
    </source>
</evidence>
<accession>A0A5C7J910</accession>
<gene>
    <name evidence="1" type="ORF">E6Q11_01665</name>
</gene>
<dbReference type="EMBL" id="SSDS01000027">
    <property type="protein sequence ID" value="TXG78090.1"/>
    <property type="molecule type" value="Genomic_DNA"/>
</dbReference>
<reference evidence="1 2" key="1">
    <citation type="submission" date="2018-09" db="EMBL/GenBank/DDBJ databases">
        <title>Metagenome Assembled Genomes from an Advanced Water Purification Facility.</title>
        <authorList>
            <person name="Stamps B.W."/>
            <person name="Spear J.R."/>
        </authorList>
    </citation>
    <scope>NUCLEOTIDE SEQUENCE [LARGE SCALE GENOMIC DNA]</scope>
    <source>
        <strain evidence="1">Bin_63_2</strain>
    </source>
</reference>
<dbReference type="Proteomes" id="UP000321026">
    <property type="component" value="Unassembled WGS sequence"/>
</dbReference>
<sequence length="574" mass="65856">MATLDKALTEANITLLKYNPEKSRPVQTGDHTTLPLSKFVDLLVNGLGKELPKFPEIVACINNQGKIKELLEEWAIENATKHIEKYIPEGLEHLTLNIDTSAKRSGDARFFCTTPDELRDENTSGIYFIERVGLSPQEAVTKARAVVPRYLPRKALGVHTVKDPTISRDVNYFNTYIPASWALWKMKNEAEWRKLSDKPPADLIGMLKHIIPLKTEREYLYAWLYTSITSRAYVYLVLQGIPGLGKNRLQVLLTALHGKSNSVNGKKETFGANGSKFNGQLFESTAVWFDELKYDNEMEPRMKEYQNDTASKELKGVDATGSSDLYCSMVISNNYQRDNYILFNSRKFAPLLLGMTPLKELMSEDEIGRISDKLDESSPHFDVKYVAQVAKWILKIGPKYTPKFPRLEYQGPKFWELAHSSMSRWQKVVVVALTTRNMRGYFPGWNESKKAFQWTLVEAALRRKKDFTDKDYRDPSTVKAFFDNYRDTEGKKVFETKAFTGSILQDFWVWPIHGVSEVKGEVTVETESGDKINILDNFPEPKLVRPKGMSDFKWQKMKKEAKQKEEVQEDVSFL</sequence>
<evidence type="ECO:0000313" key="1">
    <source>
        <dbReference type="EMBL" id="TXG78090.1"/>
    </source>
</evidence>
<dbReference type="AlphaFoldDB" id="A0A5C7J910"/>
<comment type="caution">
    <text evidence="1">The sequence shown here is derived from an EMBL/GenBank/DDBJ whole genome shotgun (WGS) entry which is preliminary data.</text>
</comment>
<evidence type="ECO:0000313" key="2">
    <source>
        <dbReference type="Proteomes" id="UP000321026"/>
    </source>
</evidence>
<name>A0A5C7J910_9BACT</name>
<protein>
    <recommendedName>
        <fullName evidence="3">SF3 helicase domain-containing protein</fullName>
    </recommendedName>
</protein>
<organism evidence="1 2">
    <name type="scientific">Candidatus Dojkabacteria bacterium</name>
    <dbReference type="NCBI Taxonomy" id="2099670"/>
    <lineage>
        <taxon>Bacteria</taxon>
        <taxon>Candidatus Dojkabacteria</taxon>
    </lineage>
</organism>